<dbReference type="GO" id="GO:0019915">
    <property type="term" value="P:lipid storage"/>
    <property type="evidence" value="ECO:0007669"/>
    <property type="project" value="InterPro"/>
</dbReference>
<dbReference type="InterPro" id="IPR029058">
    <property type="entry name" value="AB_hydrolase_fold"/>
</dbReference>
<dbReference type="Pfam" id="PF10230">
    <property type="entry name" value="LIDHydrolase"/>
    <property type="match status" value="1"/>
</dbReference>
<keyword evidence="6" id="KW-1185">Reference proteome</keyword>
<name>A0A0G2G0F1_9PEZI</name>
<organism evidence="5 6">
    <name type="scientific">Diaporthe ampelina</name>
    <dbReference type="NCBI Taxonomy" id="1214573"/>
    <lineage>
        <taxon>Eukaryota</taxon>
        <taxon>Fungi</taxon>
        <taxon>Dikarya</taxon>
        <taxon>Ascomycota</taxon>
        <taxon>Pezizomycotina</taxon>
        <taxon>Sordariomycetes</taxon>
        <taxon>Sordariomycetidae</taxon>
        <taxon>Diaporthales</taxon>
        <taxon>Diaporthaceae</taxon>
        <taxon>Diaporthe</taxon>
    </lineage>
</organism>
<dbReference type="OrthoDB" id="448051at2759"/>
<reference evidence="5 6" key="1">
    <citation type="submission" date="2015-05" db="EMBL/GenBank/DDBJ databases">
        <title>Distinctive expansion of gene families associated with plant cell wall degradation and secondary metabolism in the genomes of grapevine trunk pathogens.</title>
        <authorList>
            <person name="Lawrence D.P."/>
            <person name="Travadon R."/>
            <person name="Rolshausen P.E."/>
            <person name="Baumgartner K."/>
        </authorList>
    </citation>
    <scope>NUCLEOTIDE SEQUENCE [LARGE SCALE GENOMIC DNA]</scope>
    <source>
        <strain evidence="5">DA912</strain>
    </source>
</reference>
<dbReference type="Gene3D" id="3.40.50.1820">
    <property type="entry name" value="alpha/beta hydrolase"/>
    <property type="match status" value="1"/>
</dbReference>
<dbReference type="GO" id="GO:0016298">
    <property type="term" value="F:lipase activity"/>
    <property type="evidence" value="ECO:0007669"/>
    <property type="project" value="InterPro"/>
</dbReference>
<dbReference type="SUPFAM" id="SSF53474">
    <property type="entry name" value="alpha/beta-Hydrolases"/>
    <property type="match status" value="1"/>
</dbReference>
<sequence>MATELSFPSPHVGQDGANTRESLVYFLTGNPGLIAYYEPFLRHLRGHLDAIEARRKHKVAFHIYGRNLVGFDDADHDRPFNTGDNPPHNVEHQLQSCAKHLAAANAIPAGRPRAGEPFDDVVLVGHSLGTYLALELFHRHMHDPSAIPGLRLRSGVLLFATVAHLAKSPRGVQLDLMRRTPLVGRYAPLVARGLLSLLPAALLRFVTSRVLGMDPHAAAATTRFLTSRDGVHQALYLGMDEMAVISEEAWAEELWEIGDEAVAHDTEVPKFYIFFGKNDHWVANKYRDEFIVEREAHASREDAPRHKRGRTRIEIDEGNLPHDFCTKTSDSETVAEKVGVWFGEISEHL</sequence>
<comment type="similarity">
    <text evidence="2">Belongs to the AB hydrolase superfamily. LDAH family.</text>
</comment>
<protein>
    <recommendedName>
        <fullName evidence="7">Lipid droplet-associated hydrolase</fullName>
    </recommendedName>
</protein>
<dbReference type="AlphaFoldDB" id="A0A0G2G0F1"/>
<evidence type="ECO:0008006" key="7">
    <source>
        <dbReference type="Google" id="ProtNLM"/>
    </source>
</evidence>
<keyword evidence="3" id="KW-0551">Lipid droplet</keyword>
<evidence type="ECO:0000313" key="6">
    <source>
        <dbReference type="Proteomes" id="UP000034680"/>
    </source>
</evidence>
<evidence type="ECO:0000256" key="3">
    <source>
        <dbReference type="ARBA" id="ARBA00022677"/>
    </source>
</evidence>
<gene>
    <name evidence="5" type="ORF">UCDDA912_g00468</name>
</gene>
<comment type="caution">
    <text evidence="5">The sequence shown here is derived from an EMBL/GenBank/DDBJ whole genome shotgun (WGS) entry which is preliminary data.</text>
</comment>
<evidence type="ECO:0000256" key="2">
    <source>
        <dbReference type="ARBA" id="ARBA00008300"/>
    </source>
</evidence>
<dbReference type="PANTHER" id="PTHR13390">
    <property type="entry name" value="LIPASE"/>
    <property type="match status" value="1"/>
</dbReference>
<reference evidence="5 6" key="2">
    <citation type="submission" date="2015-05" db="EMBL/GenBank/DDBJ databases">
        <authorList>
            <person name="Morales-Cruz A."/>
            <person name="Amrine K.C."/>
            <person name="Cantu D."/>
        </authorList>
    </citation>
    <scope>NUCLEOTIDE SEQUENCE [LARGE SCALE GENOMIC DNA]</scope>
    <source>
        <strain evidence="5">DA912</strain>
    </source>
</reference>
<evidence type="ECO:0000256" key="4">
    <source>
        <dbReference type="ARBA" id="ARBA00022801"/>
    </source>
</evidence>
<accession>A0A0G2G0F1</accession>
<dbReference type="Proteomes" id="UP000034680">
    <property type="component" value="Unassembled WGS sequence"/>
</dbReference>
<keyword evidence="4" id="KW-0378">Hydrolase</keyword>
<proteinExistence type="inferred from homology"/>
<dbReference type="PANTHER" id="PTHR13390:SF0">
    <property type="entry name" value="LIPID DROPLET-ASSOCIATED HYDROLASE"/>
    <property type="match status" value="1"/>
</dbReference>
<evidence type="ECO:0000313" key="5">
    <source>
        <dbReference type="EMBL" id="KKY39579.1"/>
    </source>
</evidence>
<comment type="subcellular location">
    <subcellularLocation>
        <location evidence="1">Lipid droplet</location>
    </subcellularLocation>
</comment>
<dbReference type="InterPro" id="IPR019363">
    <property type="entry name" value="LDAH"/>
</dbReference>
<evidence type="ECO:0000256" key="1">
    <source>
        <dbReference type="ARBA" id="ARBA00004502"/>
    </source>
</evidence>
<dbReference type="GO" id="GO:0005811">
    <property type="term" value="C:lipid droplet"/>
    <property type="evidence" value="ECO:0007669"/>
    <property type="project" value="UniProtKB-SubCell"/>
</dbReference>
<dbReference type="EMBL" id="LCUC01000016">
    <property type="protein sequence ID" value="KKY39579.1"/>
    <property type="molecule type" value="Genomic_DNA"/>
</dbReference>